<evidence type="ECO:0000259" key="1">
    <source>
        <dbReference type="PROSITE" id="PS51184"/>
    </source>
</evidence>
<proteinExistence type="predicted"/>
<gene>
    <name evidence="2" type="ORF">ENSA7_59400</name>
</gene>
<dbReference type="SMART" id="SM00558">
    <property type="entry name" value="JmjC"/>
    <property type="match status" value="1"/>
</dbReference>
<dbReference type="EMBL" id="PVNL01000118">
    <property type="protein sequence ID" value="PRQ00446.1"/>
    <property type="molecule type" value="Genomic_DNA"/>
</dbReference>
<dbReference type="InterPro" id="IPR003347">
    <property type="entry name" value="JmjC_dom"/>
</dbReference>
<accession>A0A2S9Y5W8</accession>
<dbReference type="PROSITE" id="PS51184">
    <property type="entry name" value="JMJC"/>
    <property type="match status" value="1"/>
</dbReference>
<dbReference type="AlphaFoldDB" id="A0A2S9Y5W8"/>
<dbReference type="OrthoDB" id="118524at2"/>
<name>A0A2S9Y5W8_9BACT</name>
<feature type="domain" description="JmjC" evidence="1">
    <location>
        <begin position="91"/>
        <end position="262"/>
    </location>
</feature>
<dbReference type="Gene3D" id="2.60.120.650">
    <property type="entry name" value="Cupin"/>
    <property type="match status" value="1"/>
</dbReference>
<dbReference type="SUPFAM" id="SSF51197">
    <property type="entry name" value="Clavaminate synthase-like"/>
    <property type="match status" value="1"/>
</dbReference>
<protein>
    <recommendedName>
        <fullName evidence="1">JmjC domain-containing protein</fullName>
    </recommendedName>
</protein>
<evidence type="ECO:0000313" key="2">
    <source>
        <dbReference type="EMBL" id="PRQ00446.1"/>
    </source>
</evidence>
<dbReference type="Pfam" id="PF13621">
    <property type="entry name" value="Cupin_8"/>
    <property type="match status" value="1"/>
</dbReference>
<sequence length="355" mass="40607">MDYTPSNTRALPRVAKIDAATLEAEYVGRGIPVVLTDMIGDWPAMQRWRDLAYLREVAGDVQVPVRGNRYNFRLFGTVGLAAYLDWLEGRVNVELLDAVLHTAPYISHNRGMTPRLREDTDFSRFVAEGYQVGQPAFWIGPPKAETPLHYDSVGIVYFAQIVGRKRAILFPADQSDKLYESDYFDFTTCYSKIDLRDVDYDRFPRFADAVPYMTVLEPGEVLVFPRRLWHEFRTLDISVSVTAHAGTADDYSHRRNPMLLRERARQALHWFGVHARGRCSCHSNPSDSEWQACMGAVSNAMSVPPWINRVPPLRYLAHRISLSMLHGHSLGEILDWREPDPREPDWREAAGEVAR</sequence>
<dbReference type="Proteomes" id="UP000238823">
    <property type="component" value="Unassembled WGS sequence"/>
</dbReference>
<evidence type="ECO:0000313" key="3">
    <source>
        <dbReference type="Proteomes" id="UP000238823"/>
    </source>
</evidence>
<dbReference type="PANTHER" id="PTHR12461">
    <property type="entry name" value="HYPOXIA-INDUCIBLE FACTOR 1 ALPHA INHIBITOR-RELATED"/>
    <property type="match status" value="1"/>
</dbReference>
<dbReference type="RefSeq" id="WP_106092801.1">
    <property type="nucleotide sequence ID" value="NZ_PVNL01000118.1"/>
</dbReference>
<organism evidence="2 3">
    <name type="scientific">Enhygromyxa salina</name>
    <dbReference type="NCBI Taxonomy" id="215803"/>
    <lineage>
        <taxon>Bacteria</taxon>
        <taxon>Pseudomonadati</taxon>
        <taxon>Myxococcota</taxon>
        <taxon>Polyangia</taxon>
        <taxon>Nannocystales</taxon>
        <taxon>Nannocystaceae</taxon>
        <taxon>Enhygromyxa</taxon>
    </lineage>
</organism>
<reference evidence="2 3" key="1">
    <citation type="submission" date="2018-03" db="EMBL/GenBank/DDBJ databases">
        <title>Draft Genome Sequences of the Obligatory Marine Myxobacteria Enhygromyxa salina SWB007.</title>
        <authorList>
            <person name="Poehlein A."/>
            <person name="Moghaddam J.A."/>
            <person name="Harms H."/>
            <person name="Alanjari M."/>
            <person name="Koenig G.M."/>
            <person name="Daniel R."/>
            <person name="Schaeberle T.F."/>
        </authorList>
    </citation>
    <scope>NUCLEOTIDE SEQUENCE [LARGE SCALE GENOMIC DNA]</scope>
    <source>
        <strain evidence="2 3">SWB007</strain>
    </source>
</reference>
<comment type="caution">
    <text evidence="2">The sequence shown here is derived from an EMBL/GenBank/DDBJ whole genome shotgun (WGS) entry which is preliminary data.</text>
</comment>
<dbReference type="PANTHER" id="PTHR12461:SF105">
    <property type="entry name" value="HYPOXIA-INDUCIBLE FACTOR 1-ALPHA INHIBITOR"/>
    <property type="match status" value="1"/>
</dbReference>
<dbReference type="InterPro" id="IPR041667">
    <property type="entry name" value="Cupin_8"/>
</dbReference>